<feature type="domain" description="Nicotinate/nicotinamide phosphoribosyltransferase" evidence="11">
    <location>
        <begin position="151"/>
        <end position="334"/>
    </location>
</feature>
<sequence>MSTALLTDHYELTMLRAALRSGAADRRVVFEVFTRSLPPGRRFGVFAGTGRLLDALADFRFGPPELAALRAADVIDEATAQWLADYHFGGDIHGFAEGEPFFAETPVLAVEGTFAETVLLETLVLAILNHDSAIAAAGARMVGAAGDRPCLEMGSRRTHEAAAVAAARAAYLVGFAATSNLEAARTYEVPSVGTSAHAFTLVHPSEAEAFAAQVAALGVGTTLLVDTYDVPAGVAAAVATAGTELGAVRIDSGDLGRVAGAVRAQLDGLGATRTRIIATGDLDEHAIARLGDAPVDGYGVGTSLVTGAGAPTAGFVYKLVEVDGEPVAKRSVGKSTRGGRKRVVRRHDLNGRAVADVIFPSPPGSPSAPDRLSGPSGPGVDPAGSGDALPASPRPPDPARDRDLLRPLVKAGEPVGGLTGPAGTRRAREHHRLALAALPPTAREVGYGPPCLPVVHAEGRP</sequence>
<keyword evidence="6 9" id="KW-0662">Pyridine nucleotide biosynthesis</keyword>
<dbReference type="InterPro" id="IPR036068">
    <property type="entry name" value="Nicotinate_pribotase-like_C"/>
</dbReference>
<dbReference type="EC" id="6.3.4.21" evidence="3 9"/>
<dbReference type="InterPro" id="IPR007229">
    <property type="entry name" value="Nic_PRibTrfase-Fam"/>
</dbReference>
<dbReference type="InterPro" id="IPR006405">
    <property type="entry name" value="Nic_PRibTrfase_pncB"/>
</dbReference>
<feature type="domain" description="Nicotinate phosphoribosyltransferase N-terminal" evidence="12">
    <location>
        <begin position="5"/>
        <end position="129"/>
    </location>
</feature>
<evidence type="ECO:0000256" key="5">
    <source>
        <dbReference type="ARBA" id="ARBA00022598"/>
    </source>
</evidence>
<dbReference type="PANTHER" id="PTHR11098:SF8">
    <property type="entry name" value="NICOTINATE PHOSPHORIBOSYLTRANSFERASE PNCB1"/>
    <property type="match status" value="1"/>
</dbReference>
<evidence type="ECO:0000256" key="10">
    <source>
        <dbReference type="SAM" id="MobiDB-lite"/>
    </source>
</evidence>
<dbReference type="SUPFAM" id="SSF51690">
    <property type="entry name" value="Nicotinate/Quinolinate PRTase C-terminal domain-like"/>
    <property type="match status" value="1"/>
</dbReference>
<keyword evidence="4" id="KW-0597">Phosphoprotein</keyword>
<evidence type="ECO:0000256" key="7">
    <source>
        <dbReference type="ARBA" id="ARBA00022679"/>
    </source>
</evidence>
<dbReference type="AlphaFoldDB" id="Q2JEP8"/>
<dbReference type="NCBIfam" id="TIGR01513">
    <property type="entry name" value="NAPRTase_put"/>
    <property type="match status" value="1"/>
</dbReference>
<evidence type="ECO:0000313" key="14">
    <source>
        <dbReference type="Proteomes" id="UP000001937"/>
    </source>
</evidence>
<dbReference type="GO" id="GO:0004516">
    <property type="term" value="F:nicotinate phosphoribosyltransferase activity"/>
    <property type="evidence" value="ECO:0007669"/>
    <property type="project" value="UniProtKB-UniRule"/>
</dbReference>
<dbReference type="eggNOG" id="COG1488">
    <property type="taxonomic scope" value="Bacteria"/>
</dbReference>
<dbReference type="Pfam" id="PF04095">
    <property type="entry name" value="NAPRTase"/>
    <property type="match status" value="1"/>
</dbReference>
<gene>
    <name evidence="13" type="ordered locus">Francci3_0860</name>
</gene>
<dbReference type="HOGENOM" id="CLU_025154_3_0_11"/>
<evidence type="ECO:0000256" key="4">
    <source>
        <dbReference type="ARBA" id="ARBA00022553"/>
    </source>
</evidence>
<dbReference type="PhylomeDB" id="Q2JEP8"/>
<comment type="function">
    <text evidence="9">Catalyzes the first step in the biosynthesis of NAD from nicotinic acid, the ATP-dependent synthesis of beta-nicotinate D-ribonucleotide from nicotinate and 5-phospho-D-ribose 1-phosphate.</text>
</comment>
<dbReference type="Proteomes" id="UP000001937">
    <property type="component" value="Chromosome"/>
</dbReference>
<dbReference type="RefSeq" id="WP_011435313.1">
    <property type="nucleotide sequence ID" value="NC_007777.1"/>
</dbReference>
<dbReference type="PIRSF" id="PIRSF000484">
    <property type="entry name" value="NAPRT"/>
    <property type="match status" value="1"/>
</dbReference>
<dbReference type="Gene3D" id="3.20.20.70">
    <property type="entry name" value="Aldolase class I"/>
    <property type="match status" value="1"/>
</dbReference>
<evidence type="ECO:0000256" key="1">
    <source>
        <dbReference type="ARBA" id="ARBA00004952"/>
    </source>
</evidence>
<dbReference type="InterPro" id="IPR040727">
    <property type="entry name" value="NAPRTase_N"/>
</dbReference>
<dbReference type="UniPathway" id="UPA00253">
    <property type="reaction ID" value="UER00457"/>
</dbReference>
<dbReference type="SUPFAM" id="SSF54675">
    <property type="entry name" value="Nicotinate/Quinolinate PRTase N-terminal domain-like"/>
    <property type="match status" value="1"/>
</dbReference>
<comment type="similarity">
    <text evidence="2 9">Belongs to the NAPRTase family.</text>
</comment>
<dbReference type="PANTHER" id="PTHR11098">
    <property type="entry name" value="NICOTINATE PHOSPHORIBOSYLTRANSFERASE"/>
    <property type="match status" value="1"/>
</dbReference>
<comment type="PTM">
    <text evidence="9">Transiently phosphorylated on a His residue during the reaction cycle. Phosphorylation strongly increases the affinity for substrates and increases the rate of nicotinate D-ribonucleotide production. Dephosphorylation regenerates the low-affinity form of the enzyme, leading to product release.</text>
</comment>
<evidence type="ECO:0000256" key="8">
    <source>
        <dbReference type="ARBA" id="ARBA00048668"/>
    </source>
</evidence>
<comment type="catalytic activity">
    <reaction evidence="8 9">
        <text>5-phospho-alpha-D-ribose 1-diphosphate + nicotinate + ATP + H2O = nicotinate beta-D-ribonucleotide + ADP + phosphate + diphosphate</text>
        <dbReference type="Rhea" id="RHEA:36163"/>
        <dbReference type="ChEBI" id="CHEBI:15377"/>
        <dbReference type="ChEBI" id="CHEBI:30616"/>
        <dbReference type="ChEBI" id="CHEBI:32544"/>
        <dbReference type="ChEBI" id="CHEBI:33019"/>
        <dbReference type="ChEBI" id="CHEBI:43474"/>
        <dbReference type="ChEBI" id="CHEBI:57502"/>
        <dbReference type="ChEBI" id="CHEBI:58017"/>
        <dbReference type="ChEBI" id="CHEBI:456216"/>
        <dbReference type="EC" id="6.3.4.21"/>
    </reaction>
</comment>
<protein>
    <recommendedName>
        <fullName evidence="3 9">Nicotinate phosphoribosyltransferase</fullName>
        <ecNumber evidence="3 9">6.3.4.21</ecNumber>
    </recommendedName>
</protein>
<dbReference type="OrthoDB" id="9770610at2"/>
<reference evidence="13 14" key="1">
    <citation type="journal article" date="2007" name="Genome Res.">
        <title>Genome characteristics of facultatively symbiotic Frankia sp. strains reflect host range and host plant biogeography.</title>
        <authorList>
            <person name="Normand P."/>
            <person name="Lapierre P."/>
            <person name="Tisa L.S."/>
            <person name="Gogarten J.P."/>
            <person name="Alloisio N."/>
            <person name="Bagnarol E."/>
            <person name="Bassi C.A."/>
            <person name="Berry A.M."/>
            <person name="Bickhart D.M."/>
            <person name="Choisne N."/>
            <person name="Couloux A."/>
            <person name="Cournoyer B."/>
            <person name="Cruveiller S."/>
            <person name="Daubin V."/>
            <person name="Demange N."/>
            <person name="Francino M.P."/>
            <person name="Goltsman E."/>
            <person name="Huang Y."/>
            <person name="Kopp O.R."/>
            <person name="Labarre L."/>
            <person name="Lapidus A."/>
            <person name="Lavire C."/>
            <person name="Marechal J."/>
            <person name="Martinez M."/>
            <person name="Mastronunzio J.E."/>
            <person name="Mullin B.C."/>
            <person name="Niemann J."/>
            <person name="Pujic P."/>
            <person name="Rawnsley T."/>
            <person name="Rouy Z."/>
            <person name="Schenowitz C."/>
            <person name="Sellstedt A."/>
            <person name="Tavares F."/>
            <person name="Tomkins J.P."/>
            <person name="Vallenet D."/>
            <person name="Valverde C."/>
            <person name="Wall L.G."/>
            <person name="Wang Y."/>
            <person name="Medigue C."/>
            <person name="Benson D.R."/>
        </authorList>
    </citation>
    <scope>NUCLEOTIDE SEQUENCE [LARGE SCALE GENOMIC DNA]</scope>
    <source>
        <strain evidence="14">DSM 45818 / CECT 9043 / CcI3</strain>
    </source>
</reference>
<dbReference type="GO" id="GO:0016757">
    <property type="term" value="F:glycosyltransferase activity"/>
    <property type="evidence" value="ECO:0007669"/>
    <property type="project" value="UniProtKB-KW"/>
</dbReference>
<dbReference type="GO" id="GO:0005829">
    <property type="term" value="C:cytosol"/>
    <property type="evidence" value="ECO:0007669"/>
    <property type="project" value="TreeGrafter"/>
</dbReference>
<evidence type="ECO:0000256" key="2">
    <source>
        <dbReference type="ARBA" id="ARBA00010897"/>
    </source>
</evidence>
<dbReference type="Pfam" id="PF17767">
    <property type="entry name" value="NAPRTase_N"/>
    <property type="match status" value="1"/>
</dbReference>
<dbReference type="InterPro" id="IPR013785">
    <property type="entry name" value="Aldolase_TIM"/>
</dbReference>
<dbReference type="Gene3D" id="3.20.140.10">
    <property type="entry name" value="nicotinate phosphoribosyltransferase"/>
    <property type="match status" value="2"/>
</dbReference>
<dbReference type="EMBL" id="CP000249">
    <property type="protein sequence ID" value="ABD10244.1"/>
    <property type="molecule type" value="Genomic_DNA"/>
</dbReference>
<evidence type="ECO:0000256" key="3">
    <source>
        <dbReference type="ARBA" id="ARBA00013236"/>
    </source>
</evidence>
<evidence type="ECO:0000256" key="9">
    <source>
        <dbReference type="RuleBase" id="RU365100"/>
    </source>
</evidence>
<evidence type="ECO:0000259" key="12">
    <source>
        <dbReference type="Pfam" id="PF17767"/>
    </source>
</evidence>
<evidence type="ECO:0000256" key="6">
    <source>
        <dbReference type="ARBA" id="ARBA00022642"/>
    </source>
</evidence>
<dbReference type="GO" id="GO:0034355">
    <property type="term" value="P:NAD+ biosynthetic process via the salvage pathway"/>
    <property type="evidence" value="ECO:0007669"/>
    <property type="project" value="TreeGrafter"/>
</dbReference>
<dbReference type="KEGG" id="fra:Francci3_0860"/>
<keyword evidence="14" id="KW-1185">Reference proteome</keyword>
<keyword evidence="13" id="KW-0328">Glycosyltransferase</keyword>
<organism evidence="13 14">
    <name type="scientific">Frankia casuarinae (strain DSM 45818 / CECT 9043 / HFP020203 / CcI3)</name>
    <dbReference type="NCBI Taxonomy" id="106370"/>
    <lineage>
        <taxon>Bacteria</taxon>
        <taxon>Bacillati</taxon>
        <taxon>Actinomycetota</taxon>
        <taxon>Actinomycetes</taxon>
        <taxon>Frankiales</taxon>
        <taxon>Frankiaceae</taxon>
        <taxon>Frankia</taxon>
    </lineage>
</organism>
<dbReference type="InterPro" id="IPR041525">
    <property type="entry name" value="N/Namide_PRibTrfase"/>
</dbReference>
<evidence type="ECO:0000313" key="13">
    <source>
        <dbReference type="EMBL" id="ABD10244.1"/>
    </source>
</evidence>
<comment type="pathway">
    <text evidence="1 9">Cofactor biosynthesis; NAD(+) biosynthesis; nicotinate D-ribonucleotide from nicotinate: step 1/1.</text>
</comment>
<proteinExistence type="inferred from homology"/>
<name>Q2JEP8_FRACC</name>
<keyword evidence="7 9" id="KW-0808">Transferase</keyword>
<dbReference type="STRING" id="106370.Francci3_0860"/>
<evidence type="ECO:0000259" key="11">
    <source>
        <dbReference type="Pfam" id="PF04095"/>
    </source>
</evidence>
<accession>Q2JEP8</accession>
<dbReference type="NCBIfam" id="NF006698">
    <property type="entry name" value="PRK09243.1-5"/>
    <property type="match status" value="1"/>
</dbReference>
<dbReference type="NCBIfam" id="NF009131">
    <property type="entry name" value="PRK12484.1"/>
    <property type="match status" value="1"/>
</dbReference>
<keyword evidence="5 9" id="KW-0436">Ligase</keyword>
<feature type="region of interest" description="Disordered" evidence="10">
    <location>
        <begin position="356"/>
        <end position="428"/>
    </location>
</feature>